<dbReference type="KEGG" id="tpal:117650579"/>
<evidence type="ECO:0000256" key="1">
    <source>
        <dbReference type="SAM" id="SignalP"/>
    </source>
</evidence>
<dbReference type="SUPFAM" id="SSF57603">
    <property type="entry name" value="FnI-like domain"/>
    <property type="match status" value="1"/>
</dbReference>
<proteinExistence type="predicted"/>
<accession>A0A6P8ZZ23</accession>
<sequence>MSILKIALILPNIVLFVLICLAAGNPLGILYEQPENFEANCTDFQGQIFQHGLRYVPGPNVCSLCVCYHSEPMWCQSIYCDPPNRCLNISIGERCCDYTCLDDPPLPRWHGSRRHSTGAEGAPLSPALTVGLAALTAFCTLSASWTGSPRPHPTPPLS</sequence>
<dbReference type="RefSeq" id="XP_034250001.1">
    <property type="nucleotide sequence ID" value="XM_034394110.1"/>
</dbReference>
<name>A0A6P8ZZ23_THRPL</name>
<keyword evidence="1" id="KW-0732">Signal</keyword>
<dbReference type="PANTHER" id="PTHR15256:SF6">
    <property type="entry name" value="INTEGRAL MEMBRANE PROTEIN DGCR2_IDD"/>
    <property type="match status" value="1"/>
</dbReference>
<evidence type="ECO:0000313" key="2">
    <source>
        <dbReference type="Proteomes" id="UP000515158"/>
    </source>
</evidence>
<dbReference type="GeneID" id="117650579"/>
<reference evidence="3" key="1">
    <citation type="submission" date="2025-08" db="UniProtKB">
        <authorList>
            <consortium name="RefSeq"/>
        </authorList>
    </citation>
    <scope>IDENTIFICATION</scope>
    <source>
        <tissue evidence="3">Total insect</tissue>
    </source>
</reference>
<feature type="signal peptide" evidence="1">
    <location>
        <begin position="1"/>
        <end position="24"/>
    </location>
</feature>
<gene>
    <name evidence="3" type="primary">LOC117650579</name>
</gene>
<evidence type="ECO:0000313" key="3">
    <source>
        <dbReference type="RefSeq" id="XP_034250001.1"/>
    </source>
</evidence>
<dbReference type="InterPro" id="IPR042378">
    <property type="entry name" value="IDD"/>
</dbReference>
<organism evidence="3">
    <name type="scientific">Thrips palmi</name>
    <name type="common">Melon thrips</name>
    <dbReference type="NCBI Taxonomy" id="161013"/>
    <lineage>
        <taxon>Eukaryota</taxon>
        <taxon>Metazoa</taxon>
        <taxon>Ecdysozoa</taxon>
        <taxon>Arthropoda</taxon>
        <taxon>Hexapoda</taxon>
        <taxon>Insecta</taxon>
        <taxon>Pterygota</taxon>
        <taxon>Neoptera</taxon>
        <taxon>Paraneoptera</taxon>
        <taxon>Thysanoptera</taxon>
        <taxon>Terebrantia</taxon>
        <taxon>Thripoidea</taxon>
        <taxon>Thripidae</taxon>
        <taxon>Thrips</taxon>
    </lineage>
</organism>
<dbReference type="InParanoid" id="A0A6P8ZZ23"/>
<dbReference type="GO" id="GO:0016020">
    <property type="term" value="C:membrane"/>
    <property type="evidence" value="ECO:0007669"/>
    <property type="project" value="TreeGrafter"/>
</dbReference>
<dbReference type="PANTHER" id="PTHR15256">
    <property type="entry name" value="INTEGRAL MEMBRANE PROTEIN DGCR2/IDD"/>
    <property type="match status" value="1"/>
</dbReference>
<dbReference type="FunCoup" id="A0A6P8ZZ23">
    <property type="interactions" value="42"/>
</dbReference>
<dbReference type="OrthoDB" id="6602431at2759"/>
<keyword evidence="2" id="KW-1185">Reference proteome</keyword>
<dbReference type="Proteomes" id="UP000515158">
    <property type="component" value="Unplaced"/>
</dbReference>
<feature type="chain" id="PRO_5027789193" evidence="1">
    <location>
        <begin position="25"/>
        <end position="158"/>
    </location>
</feature>
<dbReference type="AlphaFoldDB" id="A0A6P8ZZ23"/>
<protein>
    <submittedName>
        <fullName evidence="3">Uncharacterized protein LOC117650579</fullName>
    </submittedName>
</protein>